<gene>
    <name evidence="1" type="ORF">AFUS01_LOCUS21519</name>
</gene>
<dbReference type="Proteomes" id="UP000708208">
    <property type="component" value="Unassembled WGS sequence"/>
</dbReference>
<accession>A0A8J2KB90</accession>
<dbReference type="EMBL" id="CAJVCH010242247">
    <property type="protein sequence ID" value="CAG7733048.1"/>
    <property type="molecule type" value="Genomic_DNA"/>
</dbReference>
<proteinExistence type="predicted"/>
<dbReference type="AlphaFoldDB" id="A0A8J2KB90"/>
<sequence length="91" mass="10084">MYRFINGLITSKPTTVQTGIKGNYSRGKIDLQWTVNFLRTNNSILKRTNQSWMLISAGVSEGAKGLKSFRMEGVVSTKFRHGLDGQTASVS</sequence>
<evidence type="ECO:0000313" key="2">
    <source>
        <dbReference type="Proteomes" id="UP000708208"/>
    </source>
</evidence>
<name>A0A8J2KB90_9HEXA</name>
<protein>
    <submittedName>
        <fullName evidence="1">Uncharacterized protein</fullName>
    </submittedName>
</protein>
<comment type="caution">
    <text evidence="1">The sequence shown here is derived from an EMBL/GenBank/DDBJ whole genome shotgun (WGS) entry which is preliminary data.</text>
</comment>
<organism evidence="1 2">
    <name type="scientific">Allacma fusca</name>
    <dbReference type="NCBI Taxonomy" id="39272"/>
    <lineage>
        <taxon>Eukaryota</taxon>
        <taxon>Metazoa</taxon>
        <taxon>Ecdysozoa</taxon>
        <taxon>Arthropoda</taxon>
        <taxon>Hexapoda</taxon>
        <taxon>Collembola</taxon>
        <taxon>Symphypleona</taxon>
        <taxon>Sminthuridae</taxon>
        <taxon>Allacma</taxon>
    </lineage>
</organism>
<reference evidence="1" key="1">
    <citation type="submission" date="2021-06" db="EMBL/GenBank/DDBJ databases">
        <authorList>
            <person name="Hodson N. C."/>
            <person name="Mongue J. A."/>
            <person name="Jaron S. K."/>
        </authorList>
    </citation>
    <scope>NUCLEOTIDE SEQUENCE</scope>
</reference>
<keyword evidence="2" id="KW-1185">Reference proteome</keyword>
<evidence type="ECO:0000313" key="1">
    <source>
        <dbReference type="EMBL" id="CAG7733048.1"/>
    </source>
</evidence>